<gene>
    <name evidence="1" type="ORF">L207DRAFT_531242</name>
</gene>
<accession>A0A2J6RIJ5</accession>
<evidence type="ECO:0000313" key="1">
    <source>
        <dbReference type="EMBL" id="PMD38338.1"/>
    </source>
</evidence>
<dbReference type="AlphaFoldDB" id="A0A2J6RIJ5"/>
<sequence length="220" mass="25240">MATPPPAKKQKVAKLYSAFFRKFLGSPDKVHATSSKNFKYYWVTEVESDGDWHLIALRANEIRDHHAEILQIAAKLRHAVLFRECIVWLVSDWINAERYIGRIKDRKLQKIAQNAFNTIAVKVSRAQHAMMAEIRQSPEGGSQAMQCLKDVKDKVHDERFNVWIVSLPGVLNCVKTEGFLPPTFRDLLDCTPGTDTLSNRFLCAVVDDEDLPWDITEEDW</sequence>
<name>A0A2J6RIJ5_HYAVF</name>
<dbReference type="OrthoDB" id="2129688at2759"/>
<keyword evidence="2" id="KW-1185">Reference proteome</keyword>
<dbReference type="Proteomes" id="UP000235786">
    <property type="component" value="Unassembled WGS sequence"/>
</dbReference>
<proteinExistence type="predicted"/>
<protein>
    <submittedName>
        <fullName evidence="1">Uncharacterized protein</fullName>
    </submittedName>
</protein>
<reference evidence="1 2" key="1">
    <citation type="submission" date="2016-04" db="EMBL/GenBank/DDBJ databases">
        <title>A degradative enzymes factory behind the ericoid mycorrhizal symbiosis.</title>
        <authorList>
            <consortium name="DOE Joint Genome Institute"/>
            <person name="Martino E."/>
            <person name="Morin E."/>
            <person name="Grelet G."/>
            <person name="Kuo A."/>
            <person name="Kohler A."/>
            <person name="Daghino S."/>
            <person name="Barry K."/>
            <person name="Choi C."/>
            <person name="Cichocki N."/>
            <person name="Clum A."/>
            <person name="Copeland A."/>
            <person name="Hainaut M."/>
            <person name="Haridas S."/>
            <person name="Labutti K."/>
            <person name="Lindquist E."/>
            <person name="Lipzen A."/>
            <person name="Khouja H.-R."/>
            <person name="Murat C."/>
            <person name="Ohm R."/>
            <person name="Olson A."/>
            <person name="Spatafora J."/>
            <person name="Veneault-Fourrey C."/>
            <person name="Henrissat B."/>
            <person name="Grigoriev I."/>
            <person name="Martin F."/>
            <person name="Perotto S."/>
        </authorList>
    </citation>
    <scope>NUCLEOTIDE SEQUENCE [LARGE SCALE GENOMIC DNA]</scope>
    <source>
        <strain evidence="1 2">F</strain>
    </source>
</reference>
<organism evidence="1 2">
    <name type="scientific">Hyaloscypha variabilis (strain UAMH 11265 / GT02V1 / F)</name>
    <name type="common">Meliniomyces variabilis</name>
    <dbReference type="NCBI Taxonomy" id="1149755"/>
    <lineage>
        <taxon>Eukaryota</taxon>
        <taxon>Fungi</taxon>
        <taxon>Dikarya</taxon>
        <taxon>Ascomycota</taxon>
        <taxon>Pezizomycotina</taxon>
        <taxon>Leotiomycetes</taxon>
        <taxon>Helotiales</taxon>
        <taxon>Hyaloscyphaceae</taxon>
        <taxon>Hyaloscypha</taxon>
        <taxon>Hyaloscypha variabilis</taxon>
    </lineage>
</organism>
<evidence type="ECO:0000313" key="2">
    <source>
        <dbReference type="Proteomes" id="UP000235786"/>
    </source>
</evidence>
<dbReference type="EMBL" id="KZ613948">
    <property type="protein sequence ID" value="PMD38338.1"/>
    <property type="molecule type" value="Genomic_DNA"/>
</dbReference>